<reference evidence="3 4" key="1">
    <citation type="submission" date="2019-03" db="EMBL/GenBank/DDBJ databases">
        <title>Rhodosporidium diobovatum UCD-FST 08-225 genome sequencing, assembly, and annotation.</title>
        <authorList>
            <person name="Fakankun I.U."/>
            <person name="Fristensky B."/>
            <person name="Levin D.B."/>
        </authorList>
    </citation>
    <scope>NUCLEOTIDE SEQUENCE [LARGE SCALE GENOMIC DNA]</scope>
    <source>
        <strain evidence="3 4">UCD-FST 08-225</strain>
    </source>
</reference>
<feature type="domain" description="Smr" evidence="2">
    <location>
        <begin position="326"/>
        <end position="402"/>
    </location>
</feature>
<feature type="compositionally biased region" description="Gly residues" evidence="1">
    <location>
        <begin position="87"/>
        <end position="96"/>
    </location>
</feature>
<feature type="compositionally biased region" description="Low complexity" evidence="1">
    <location>
        <begin position="45"/>
        <end position="86"/>
    </location>
</feature>
<dbReference type="STRING" id="5288.A0A5C5G3Z0"/>
<dbReference type="InterPro" id="IPR002625">
    <property type="entry name" value="Smr_dom"/>
</dbReference>
<sequence>MLQMAVTANQVIYYLKKAFKFYQRWQKKHKQQQQQQQHQGGGGQSYSQHAQQGQQGPYPAQAPHQQQWQSSPYPQAGLAPQQQQHQGGYGGGGYGAHDGPATRWSAGEANKALRQERRLTLARPSPPPAPSLPRHLLAPSPSVLLSFSHPRPLRLPLPLFHPTSPLTLALRPFSTSRHSRSRPFRPPPSFYDPSSPYSHPSHRAPRNPSSPSLPDLHIFHLLPSYLRPSYHVLLRLLGLSGDQNQDMANAQNSHYVELRNLAIREGDLMAQAFAASKQAYAAGDGGAAHDLSMQGKEHQRNKDRYNDQAAAWIFNENNKVQPQGSIDLHGLYVQEAIEYTEKAIADGRSKGMPELRVIVGKGNHSPSHVAKIKPAITDLMAREHLTASLDPHNGGVLVVQLQGQGGGKGGGQFLRELEGSKDNDCVVM</sequence>
<dbReference type="SUPFAM" id="SSF160443">
    <property type="entry name" value="SMR domain-like"/>
    <property type="match status" value="1"/>
</dbReference>
<dbReference type="EMBL" id="SOZI01000013">
    <property type="protein sequence ID" value="TNY23296.1"/>
    <property type="molecule type" value="Genomic_DNA"/>
</dbReference>
<dbReference type="OrthoDB" id="3231855at2759"/>
<dbReference type="SMART" id="SM00463">
    <property type="entry name" value="SMR"/>
    <property type="match status" value="1"/>
</dbReference>
<proteinExistence type="predicted"/>
<gene>
    <name evidence="3" type="ORF">DMC30DRAFT_414336</name>
</gene>
<dbReference type="InterPro" id="IPR013899">
    <property type="entry name" value="DUF1771"/>
</dbReference>
<dbReference type="Proteomes" id="UP000311382">
    <property type="component" value="Unassembled WGS sequence"/>
</dbReference>
<dbReference type="InterPro" id="IPR036063">
    <property type="entry name" value="Smr_dom_sf"/>
</dbReference>
<evidence type="ECO:0000259" key="2">
    <source>
        <dbReference type="PROSITE" id="PS50828"/>
    </source>
</evidence>
<evidence type="ECO:0000313" key="3">
    <source>
        <dbReference type="EMBL" id="TNY23296.1"/>
    </source>
</evidence>
<dbReference type="PROSITE" id="PS50828">
    <property type="entry name" value="SMR"/>
    <property type="match status" value="1"/>
</dbReference>
<name>A0A5C5G3Z0_9BASI</name>
<dbReference type="AlphaFoldDB" id="A0A5C5G3Z0"/>
<dbReference type="Pfam" id="PF08590">
    <property type="entry name" value="DUF1771"/>
    <property type="match status" value="1"/>
</dbReference>
<feature type="region of interest" description="Disordered" evidence="1">
    <location>
        <begin position="29"/>
        <end position="103"/>
    </location>
</feature>
<organism evidence="3 4">
    <name type="scientific">Rhodotorula diobovata</name>
    <dbReference type="NCBI Taxonomy" id="5288"/>
    <lineage>
        <taxon>Eukaryota</taxon>
        <taxon>Fungi</taxon>
        <taxon>Dikarya</taxon>
        <taxon>Basidiomycota</taxon>
        <taxon>Pucciniomycotina</taxon>
        <taxon>Microbotryomycetes</taxon>
        <taxon>Sporidiobolales</taxon>
        <taxon>Sporidiobolaceae</taxon>
        <taxon>Rhodotorula</taxon>
    </lineage>
</organism>
<dbReference type="Gene3D" id="3.30.1370.110">
    <property type="match status" value="1"/>
</dbReference>
<dbReference type="PANTHER" id="PTHR47417">
    <property type="entry name" value="SMR DOMAIN-CONTAINING PROTEIN YPL199C"/>
    <property type="match status" value="1"/>
</dbReference>
<dbReference type="Pfam" id="PF01713">
    <property type="entry name" value="Smr"/>
    <property type="match status" value="1"/>
</dbReference>
<keyword evidence="4" id="KW-1185">Reference proteome</keyword>
<protein>
    <recommendedName>
        <fullName evidence="2">Smr domain-containing protein</fullName>
    </recommendedName>
</protein>
<dbReference type="InterPro" id="IPR053020">
    <property type="entry name" value="Smr_domain_protein"/>
</dbReference>
<accession>A0A5C5G3Z0</accession>
<dbReference type="SMART" id="SM01162">
    <property type="entry name" value="DUF1771"/>
    <property type="match status" value="1"/>
</dbReference>
<comment type="caution">
    <text evidence="3">The sequence shown here is derived from an EMBL/GenBank/DDBJ whole genome shotgun (WGS) entry which is preliminary data.</text>
</comment>
<dbReference type="PANTHER" id="PTHR47417:SF1">
    <property type="entry name" value="SMR DOMAIN-CONTAINING PROTEIN YPL199C"/>
    <property type="match status" value="1"/>
</dbReference>
<feature type="region of interest" description="Disordered" evidence="1">
    <location>
        <begin position="171"/>
        <end position="210"/>
    </location>
</feature>
<evidence type="ECO:0000313" key="4">
    <source>
        <dbReference type="Proteomes" id="UP000311382"/>
    </source>
</evidence>
<evidence type="ECO:0000256" key="1">
    <source>
        <dbReference type="SAM" id="MobiDB-lite"/>
    </source>
</evidence>